<comment type="caution">
    <text evidence="1">The sequence shown here is derived from an EMBL/GenBank/DDBJ whole genome shotgun (WGS) entry which is preliminary data.</text>
</comment>
<sequence length="110" mass="12216">MSLYIEEKIKETNLLGMRIPSPTCAGQTICAARELQLGLQMPSAPSLTRLTLCPVFLPSEAVAPGHEEGQECTICHSCPEKLSEFVGNNRDTHKKYLHKIWPRVLPVSKT</sequence>
<protein>
    <submittedName>
        <fullName evidence="1">Uncharacterized protein</fullName>
    </submittedName>
</protein>
<proteinExistence type="predicted"/>
<dbReference type="Proteomes" id="UP001162501">
    <property type="component" value="Unassembled WGS sequence"/>
</dbReference>
<gene>
    <name evidence="1" type="ORF">MRATA1EN22A_LOCUS30096</name>
</gene>
<name>A0ACB1KHP9_RANTA</name>
<dbReference type="EMBL" id="CATOBB020001008">
    <property type="protein sequence ID" value="CAM9223704.1"/>
    <property type="molecule type" value="Genomic_DNA"/>
</dbReference>
<evidence type="ECO:0000313" key="2">
    <source>
        <dbReference type="Proteomes" id="UP001162501"/>
    </source>
</evidence>
<accession>A0ACB1KHP9</accession>
<organism evidence="1 2">
    <name type="scientific">Rangifer tarandus platyrhynchus</name>
    <name type="common">Svalbard reindeer</name>
    <dbReference type="NCBI Taxonomy" id="3082113"/>
    <lineage>
        <taxon>Eukaryota</taxon>
        <taxon>Metazoa</taxon>
        <taxon>Chordata</taxon>
        <taxon>Craniata</taxon>
        <taxon>Vertebrata</taxon>
        <taxon>Euteleostomi</taxon>
        <taxon>Mammalia</taxon>
        <taxon>Eutheria</taxon>
        <taxon>Laurasiatheria</taxon>
        <taxon>Artiodactyla</taxon>
        <taxon>Ruminantia</taxon>
        <taxon>Pecora</taxon>
        <taxon>Cervidae</taxon>
        <taxon>Odocoileinae</taxon>
        <taxon>Rangifer</taxon>
    </lineage>
</organism>
<evidence type="ECO:0000313" key="1">
    <source>
        <dbReference type="EMBL" id="CAM9223704.1"/>
    </source>
</evidence>
<reference evidence="1" key="1">
    <citation type="submission" date="2025-03" db="EMBL/GenBank/DDBJ databases">
        <authorList>
            <consortium name="ELIXIR-Norway"/>
            <consortium name="Elixir Norway"/>
        </authorList>
    </citation>
    <scope>NUCLEOTIDE SEQUENCE</scope>
</reference>